<evidence type="ECO:0000256" key="7">
    <source>
        <dbReference type="ARBA" id="ARBA00022777"/>
    </source>
</evidence>
<evidence type="ECO:0000256" key="4">
    <source>
        <dbReference type="ARBA" id="ARBA00022679"/>
    </source>
</evidence>
<evidence type="ECO:0000256" key="6">
    <source>
        <dbReference type="ARBA" id="ARBA00022741"/>
    </source>
</evidence>
<comment type="catalytic activity">
    <reaction evidence="9 11">
        <text>dTMP + ATP = dTDP + ADP</text>
        <dbReference type="Rhea" id="RHEA:13517"/>
        <dbReference type="ChEBI" id="CHEBI:30616"/>
        <dbReference type="ChEBI" id="CHEBI:58369"/>
        <dbReference type="ChEBI" id="CHEBI:63528"/>
        <dbReference type="ChEBI" id="CHEBI:456216"/>
        <dbReference type="EC" id="2.7.4.9"/>
    </reaction>
</comment>
<keyword evidence="8 11" id="KW-0067">ATP-binding</keyword>
<dbReference type="GO" id="GO:0006227">
    <property type="term" value="P:dUDP biosynthetic process"/>
    <property type="evidence" value="ECO:0007669"/>
    <property type="project" value="TreeGrafter"/>
</dbReference>
<feature type="binding site" evidence="11">
    <location>
        <begin position="7"/>
        <end position="14"/>
    </location>
    <ligand>
        <name>ATP</name>
        <dbReference type="ChEBI" id="CHEBI:30616"/>
    </ligand>
</feature>
<dbReference type="EMBL" id="CP004357">
    <property type="protein sequence ID" value="AGJ90470.1"/>
    <property type="molecule type" value="Genomic_DNA"/>
</dbReference>
<comment type="function">
    <text evidence="10 11">Phosphorylation of dTMP to form dTDP in both de novo and salvage pathways of dTTP synthesis.</text>
</comment>
<organism evidence="13 14">
    <name type="scientific">Mycoplasma putrefaciens Mput9231</name>
    <dbReference type="NCBI Taxonomy" id="1292033"/>
    <lineage>
        <taxon>Bacteria</taxon>
        <taxon>Bacillati</taxon>
        <taxon>Mycoplasmatota</taxon>
        <taxon>Mollicutes</taxon>
        <taxon>Mycoplasmataceae</taxon>
        <taxon>Mycoplasma</taxon>
    </lineage>
</organism>
<dbReference type="HAMAP" id="MF_00165">
    <property type="entry name" value="Thymidylate_kinase"/>
    <property type="match status" value="1"/>
</dbReference>
<keyword evidence="14" id="KW-1185">Reference proteome</keyword>
<evidence type="ECO:0000313" key="14">
    <source>
        <dbReference type="Proteomes" id="UP000012984"/>
    </source>
</evidence>
<dbReference type="PATRIC" id="fig|1292033.3.peg.10"/>
<dbReference type="NCBIfam" id="TIGR00041">
    <property type="entry name" value="DTMP_kinase"/>
    <property type="match status" value="1"/>
</dbReference>
<evidence type="ECO:0000256" key="10">
    <source>
        <dbReference type="ARBA" id="ARBA00057735"/>
    </source>
</evidence>
<evidence type="ECO:0000256" key="5">
    <source>
        <dbReference type="ARBA" id="ARBA00022727"/>
    </source>
</evidence>
<dbReference type="KEGG" id="mput:MPUT9231_0100"/>
<dbReference type="InterPro" id="IPR018094">
    <property type="entry name" value="Thymidylate_kinase"/>
</dbReference>
<dbReference type="PANTHER" id="PTHR10344:SF4">
    <property type="entry name" value="UMP-CMP KINASE 2, MITOCHONDRIAL"/>
    <property type="match status" value="1"/>
</dbReference>
<dbReference type="Pfam" id="PF02223">
    <property type="entry name" value="Thymidylate_kin"/>
    <property type="match status" value="1"/>
</dbReference>
<dbReference type="PROSITE" id="PS01331">
    <property type="entry name" value="THYMIDYLATE_KINASE"/>
    <property type="match status" value="1"/>
</dbReference>
<keyword evidence="4 11" id="KW-0808">Transferase</keyword>
<proteinExistence type="inferred from homology"/>
<dbReference type="Proteomes" id="UP000012984">
    <property type="component" value="Chromosome"/>
</dbReference>
<dbReference type="GO" id="GO:0005829">
    <property type="term" value="C:cytosol"/>
    <property type="evidence" value="ECO:0007669"/>
    <property type="project" value="TreeGrafter"/>
</dbReference>
<evidence type="ECO:0000256" key="3">
    <source>
        <dbReference type="ARBA" id="ARBA00017144"/>
    </source>
</evidence>
<comment type="similarity">
    <text evidence="1 11">Belongs to the thymidylate kinase family.</text>
</comment>
<dbReference type="EC" id="2.7.4.9" evidence="2 11"/>
<keyword evidence="7 11" id="KW-0418">Kinase</keyword>
<dbReference type="InterPro" id="IPR018095">
    <property type="entry name" value="Thymidylate_kin_CS"/>
</dbReference>
<dbReference type="AlphaFoldDB" id="M9WGC9"/>
<dbReference type="RefSeq" id="WP_015587143.1">
    <property type="nucleotide sequence ID" value="NC_021083.1"/>
</dbReference>
<evidence type="ECO:0000256" key="9">
    <source>
        <dbReference type="ARBA" id="ARBA00048743"/>
    </source>
</evidence>
<evidence type="ECO:0000256" key="11">
    <source>
        <dbReference type="HAMAP-Rule" id="MF_00165"/>
    </source>
</evidence>
<evidence type="ECO:0000259" key="12">
    <source>
        <dbReference type="Pfam" id="PF02223"/>
    </source>
</evidence>
<dbReference type="eggNOG" id="COG0125">
    <property type="taxonomic scope" value="Bacteria"/>
</dbReference>
<evidence type="ECO:0000256" key="1">
    <source>
        <dbReference type="ARBA" id="ARBA00009776"/>
    </source>
</evidence>
<dbReference type="InterPro" id="IPR039430">
    <property type="entry name" value="Thymidylate_kin-like_dom"/>
</dbReference>
<dbReference type="GO" id="GO:0006233">
    <property type="term" value="P:dTDP biosynthetic process"/>
    <property type="evidence" value="ECO:0007669"/>
    <property type="project" value="InterPro"/>
</dbReference>
<gene>
    <name evidence="11 13" type="primary">tmk</name>
    <name evidence="13" type="ORF">MPUT9231_0100</name>
</gene>
<dbReference type="CDD" id="cd01672">
    <property type="entry name" value="TMPK"/>
    <property type="match status" value="1"/>
</dbReference>
<dbReference type="InterPro" id="IPR027417">
    <property type="entry name" value="P-loop_NTPase"/>
</dbReference>
<dbReference type="PANTHER" id="PTHR10344">
    <property type="entry name" value="THYMIDYLATE KINASE"/>
    <property type="match status" value="1"/>
</dbReference>
<dbReference type="GO" id="GO:0005524">
    <property type="term" value="F:ATP binding"/>
    <property type="evidence" value="ECO:0007669"/>
    <property type="project" value="UniProtKB-UniRule"/>
</dbReference>
<dbReference type="OrthoDB" id="9774907at2"/>
<feature type="domain" description="Thymidylate kinase-like" evidence="12">
    <location>
        <begin position="5"/>
        <end position="195"/>
    </location>
</feature>
<evidence type="ECO:0000313" key="13">
    <source>
        <dbReference type="EMBL" id="AGJ90470.1"/>
    </source>
</evidence>
<name>M9WGC9_9MOLU</name>
<dbReference type="GO" id="GO:0004798">
    <property type="term" value="F:dTMP kinase activity"/>
    <property type="evidence" value="ECO:0007669"/>
    <property type="project" value="UniProtKB-UniRule"/>
</dbReference>
<dbReference type="HOGENOM" id="CLU_049131_0_2_14"/>
<sequence length="213" mass="24262">MFITFEGIDGSGKTTALLDVKSELEKMGYKVLVTREPGGELIAEQIRKILLDNNNLTINPWTEALLFIAARKEHLEKVIKPALKNNIIVISDRFIDSTSAYQGSAREIGVENVDRIQNIVLGDCIPDLTLFFDISFDLAEARINIRGKTTKNRLDKEKKDFKQKVYQGYKTLIKKNPYRIKVIDASKTLDIVSKQALEFILEKIKENEKRTST</sequence>
<reference evidence="13 14" key="1">
    <citation type="journal article" date="2013" name="Genome Announc.">
        <title>Complete Genome Sequence of Mycoplasma putrefaciens Strain 9231, One of the Agents of Contagious Agalactia in Goats.</title>
        <authorList>
            <person name="Dupuy V."/>
            <person name="Sirand-Pugnet P."/>
            <person name="Baranowski E."/>
            <person name="Barre A."/>
            <person name="Breton M."/>
            <person name="Couture C."/>
            <person name="Dordet-Frisoni E."/>
            <person name="Gaurivaud P."/>
            <person name="Jacob D."/>
            <person name="Lemaitre C."/>
            <person name="Manso-Silvan L."/>
            <person name="Nikolski M."/>
            <person name="Nouvel L.X."/>
            <person name="Poumarat F."/>
            <person name="Tardy F."/>
            <person name="Thebault P."/>
            <person name="Theil S."/>
            <person name="Citti C."/>
            <person name="Blanchard A."/>
            <person name="Thiaucourt F."/>
        </authorList>
    </citation>
    <scope>NUCLEOTIDE SEQUENCE [LARGE SCALE GENOMIC DNA]</scope>
    <source>
        <strain evidence="13">Mput9231</strain>
    </source>
</reference>
<dbReference type="SUPFAM" id="SSF52540">
    <property type="entry name" value="P-loop containing nucleoside triphosphate hydrolases"/>
    <property type="match status" value="1"/>
</dbReference>
<dbReference type="GO" id="GO:0006235">
    <property type="term" value="P:dTTP biosynthetic process"/>
    <property type="evidence" value="ECO:0007669"/>
    <property type="project" value="UniProtKB-UniRule"/>
</dbReference>
<dbReference type="Gene3D" id="3.40.50.300">
    <property type="entry name" value="P-loop containing nucleotide triphosphate hydrolases"/>
    <property type="match status" value="1"/>
</dbReference>
<evidence type="ECO:0000256" key="8">
    <source>
        <dbReference type="ARBA" id="ARBA00022840"/>
    </source>
</evidence>
<keyword evidence="5 11" id="KW-0545">Nucleotide biosynthesis</keyword>
<evidence type="ECO:0000256" key="2">
    <source>
        <dbReference type="ARBA" id="ARBA00012980"/>
    </source>
</evidence>
<keyword evidence="6 11" id="KW-0547">Nucleotide-binding</keyword>
<accession>M9WGC9</accession>
<dbReference type="FunFam" id="3.40.50.300:FF:000225">
    <property type="entry name" value="Thymidylate kinase"/>
    <property type="match status" value="1"/>
</dbReference>
<protein>
    <recommendedName>
        <fullName evidence="3 11">Thymidylate kinase</fullName>
        <ecNumber evidence="2 11">2.7.4.9</ecNumber>
    </recommendedName>
    <alternativeName>
        <fullName evidence="11">dTMP kinase</fullName>
    </alternativeName>
</protein>